<organism evidence="3 4">
    <name type="scientific">Rhynchosporium agropyri</name>
    <dbReference type="NCBI Taxonomy" id="914238"/>
    <lineage>
        <taxon>Eukaryota</taxon>
        <taxon>Fungi</taxon>
        <taxon>Dikarya</taxon>
        <taxon>Ascomycota</taxon>
        <taxon>Pezizomycotina</taxon>
        <taxon>Leotiomycetes</taxon>
        <taxon>Helotiales</taxon>
        <taxon>Ploettnerulaceae</taxon>
        <taxon>Rhynchosporium</taxon>
    </lineage>
</organism>
<dbReference type="InterPro" id="IPR029058">
    <property type="entry name" value="AB_hydrolase_fold"/>
</dbReference>
<dbReference type="EMBL" id="FJUX01000113">
    <property type="protein sequence ID" value="CZT09263.1"/>
    <property type="molecule type" value="Genomic_DNA"/>
</dbReference>
<dbReference type="InterPro" id="IPR045851">
    <property type="entry name" value="AMP-bd_C_sf"/>
</dbReference>
<gene>
    <name evidence="3" type="ORF">RAG0_14072</name>
</gene>
<dbReference type="PANTHER" id="PTHR24096:SF267">
    <property type="entry name" value="MALONATE--COA LIGASE ACSF3, MITOCHONDRIAL"/>
    <property type="match status" value="1"/>
</dbReference>
<dbReference type="Gene3D" id="3.30.300.30">
    <property type="match status" value="1"/>
</dbReference>
<accession>A0A1E1LFH6</accession>
<dbReference type="InterPro" id="IPR020845">
    <property type="entry name" value="AMP-binding_CS"/>
</dbReference>
<proteinExistence type="predicted"/>
<evidence type="ECO:0000313" key="4">
    <source>
        <dbReference type="Proteomes" id="UP000178912"/>
    </source>
</evidence>
<keyword evidence="4" id="KW-1185">Reference proteome</keyword>
<reference evidence="4" key="1">
    <citation type="submission" date="2016-03" db="EMBL/GenBank/DDBJ databases">
        <authorList>
            <person name="Guldener U."/>
        </authorList>
    </citation>
    <scope>NUCLEOTIDE SEQUENCE [LARGE SCALE GENOMIC DNA]</scope>
    <source>
        <strain evidence="4">04CH-RAC-A.6.1</strain>
    </source>
</reference>
<evidence type="ECO:0000259" key="1">
    <source>
        <dbReference type="Pfam" id="PF00501"/>
    </source>
</evidence>
<dbReference type="Pfam" id="PF00501">
    <property type="entry name" value="AMP-binding"/>
    <property type="match status" value="1"/>
</dbReference>
<dbReference type="InterPro" id="IPR001031">
    <property type="entry name" value="Thioesterase"/>
</dbReference>
<evidence type="ECO:0000313" key="3">
    <source>
        <dbReference type="EMBL" id="CZT09263.1"/>
    </source>
</evidence>
<name>A0A1E1LFH6_9HELO</name>
<sequence length="807" mass="88142">MARSSCSTWIPNSNMLSGSGRSSPRAQFQQYFDSPNVLTAARIRGELSTVPTLNVTLIDALALADPVEISENAETNGYHGHPDAPAVLMLTSGSTGNAKAVELGHEQILASVKGKSAALGTASQDVFLNWIGFDHVACVTEIHLHALLCGADQIHVPAVEFLRAPSMFFEAIKSQEPPKRYNLSSLLTVVSGGEANVVSTGLEFTKIIASMGASPQSLQTAFGMTETSAASHYHQVYPVLEQHKHLEFFPVGHTTNAILQRITDDEGNVLPAGQSGNLELSGPAVFKIYRKNPEATAESFSSDGWFKTGDKGYTDESGSLILNGRAKDSIIINGVKYFSHELESALEAAKIPGVTPSYTAAFSAWPKGADSEEVVIIFLLESRVGDEDAALTATIDGISKLATLYCSKTPVDIIPLPLELLPKSALGKLSRPKSKIAYEAGKYDEYRFAARGRVSAYKKSTRIPPTTDIEKALVEVFAAEFGLDKDEVGVEDSLTNMGVDRNSHDFSTAKSKHKGLANVLIDMEKGLKPYDPLVQLQDGPSSSPPIFFFHPGLGEILVFLNLSKFFYDRQVYAVRAPGFNPGEGMHKSIDDMTTTYLTAIRKKQQKGPYILIGYSFGAMIAFEIAKKIEASGDTVGLIGTLNLPPHIKFRMIELDWTELLLNLVYFLGFITEDEAHAMSPAMHELPQEEVLSRIMKVAPKDRLAELDLNAAKLQHWAALSSKLQGLAHDYDPSGRVQRMDVFYAVPLIAVGRDKGKWLEDHLLAWNDFVADVEFHDVPGSHYTMMNTENVFELQKSLKAAMTKRGVL</sequence>
<dbReference type="Proteomes" id="UP000178912">
    <property type="component" value="Unassembled WGS sequence"/>
</dbReference>
<protein>
    <submittedName>
        <fullName evidence="3">Probable long-chain-fatty-acid-CoA ligase</fullName>
    </submittedName>
</protein>
<dbReference type="PANTHER" id="PTHR24096">
    <property type="entry name" value="LONG-CHAIN-FATTY-ACID--COA LIGASE"/>
    <property type="match status" value="1"/>
</dbReference>
<evidence type="ECO:0000259" key="2">
    <source>
        <dbReference type="Pfam" id="PF00975"/>
    </source>
</evidence>
<dbReference type="InterPro" id="IPR000873">
    <property type="entry name" value="AMP-dep_synth/lig_dom"/>
</dbReference>
<dbReference type="Gene3D" id="3.40.50.12780">
    <property type="entry name" value="N-terminal domain of ligase-like"/>
    <property type="match status" value="1"/>
</dbReference>
<dbReference type="SUPFAM" id="SSF56801">
    <property type="entry name" value="Acetyl-CoA synthetase-like"/>
    <property type="match status" value="1"/>
</dbReference>
<dbReference type="OrthoDB" id="10253869at2759"/>
<feature type="domain" description="AMP-dependent synthetase/ligase" evidence="1">
    <location>
        <begin position="54"/>
        <end position="289"/>
    </location>
</feature>
<dbReference type="InterPro" id="IPR042099">
    <property type="entry name" value="ANL_N_sf"/>
</dbReference>
<feature type="domain" description="Thioesterase" evidence="2">
    <location>
        <begin position="545"/>
        <end position="792"/>
    </location>
</feature>
<dbReference type="AlphaFoldDB" id="A0A1E1LFH6"/>
<dbReference type="SUPFAM" id="SSF53474">
    <property type="entry name" value="alpha/beta-Hydrolases"/>
    <property type="match status" value="1"/>
</dbReference>
<keyword evidence="3" id="KW-0436">Ligase</keyword>
<dbReference type="Pfam" id="PF00975">
    <property type="entry name" value="Thioesterase"/>
    <property type="match status" value="1"/>
</dbReference>
<dbReference type="GO" id="GO:0006633">
    <property type="term" value="P:fatty acid biosynthetic process"/>
    <property type="evidence" value="ECO:0007669"/>
    <property type="project" value="TreeGrafter"/>
</dbReference>
<dbReference type="Gene3D" id="3.40.50.1820">
    <property type="entry name" value="alpha/beta hydrolase"/>
    <property type="match status" value="1"/>
</dbReference>
<dbReference type="PROSITE" id="PS00455">
    <property type="entry name" value="AMP_BINDING"/>
    <property type="match status" value="1"/>
</dbReference>
<dbReference type="GO" id="GO:0031957">
    <property type="term" value="F:very long-chain fatty acid-CoA ligase activity"/>
    <property type="evidence" value="ECO:0007669"/>
    <property type="project" value="TreeGrafter"/>
</dbReference>